<comment type="caution">
    <text evidence="1">The sequence shown here is derived from an EMBL/GenBank/DDBJ whole genome shotgun (WGS) entry which is preliminary data.</text>
</comment>
<dbReference type="Proteomes" id="UP000712281">
    <property type="component" value="Unassembled WGS sequence"/>
</dbReference>
<reference evidence="1" key="1">
    <citation type="submission" date="2019-12" db="EMBL/GenBank/DDBJ databases">
        <title>Genome sequencing and annotation of Brassica cretica.</title>
        <authorList>
            <person name="Studholme D.J."/>
            <person name="Sarris P.F."/>
        </authorList>
    </citation>
    <scope>NUCLEOTIDE SEQUENCE</scope>
    <source>
        <strain evidence="1">PFS-001/15</strain>
        <tissue evidence="1">Leaf</tissue>
    </source>
</reference>
<organism evidence="1 2">
    <name type="scientific">Brassica cretica</name>
    <name type="common">Mustard</name>
    <dbReference type="NCBI Taxonomy" id="69181"/>
    <lineage>
        <taxon>Eukaryota</taxon>
        <taxon>Viridiplantae</taxon>
        <taxon>Streptophyta</taxon>
        <taxon>Embryophyta</taxon>
        <taxon>Tracheophyta</taxon>
        <taxon>Spermatophyta</taxon>
        <taxon>Magnoliopsida</taxon>
        <taxon>eudicotyledons</taxon>
        <taxon>Gunneridae</taxon>
        <taxon>Pentapetalae</taxon>
        <taxon>rosids</taxon>
        <taxon>malvids</taxon>
        <taxon>Brassicales</taxon>
        <taxon>Brassicaceae</taxon>
        <taxon>Brassiceae</taxon>
        <taxon>Brassica</taxon>
    </lineage>
</organism>
<protein>
    <submittedName>
        <fullName evidence="1">Uncharacterized protein</fullName>
    </submittedName>
</protein>
<gene>
    <name evidence="1" type="ORF">F2Q68_00010061</name>
</gene>
<name>A0A8S9L3F7_BRACR</name>
<evidence type="ECO:0000313" key="2">
    <source>
        <dbReference type="Proteomes" id="UP000712281"/>
    </source>
</evidence>
<dbReference type="EMBL" id="QGKW02000717">
    <property type="protein sequence ID" value="KAF2600477.1"/>
    <property type="molecule type" value="Genomic_DNA"/>
</dbReference>
<accession>A0A8S9L3F7</accession>
<dbReference type="AlphaFoldDB" id="A0A8S9L3F7"/>
<sequence>MTKLTLPYLQQVSSSSSSNLAVVVFIEIHRRLHRDPSSSSSRSSPSPLRSTFVSVEIRRRLRRYPSSLSLTQPATRDYENHSVLRIFTLSSRRSRWFGLQI</sequence>
<proteinExistence type="predicted"/>
<evidence type="ECO:0000313" key="1">
    <source>
        <dbReference type="EMBL" id="KAF2600477.1"/>
    </source>
</evidence>